<evidence type="ECO:0000313" key="11">
    <source>
        <dbReference type="EMBL" id="VAV83069.1"/>
    </source>
</evidence>
<evidence type="ECO:0000259" key="9">
    <source>
        <dbReference type="Pfam" id="PF00593"/>
    </source>
</evidence>
<dbReference type="InterPro" id="IPR037066">
    <property type="entry name" value="Plug_dom_sf"/>
</dbReference>
<dbReference type="GO" id="GO:0015344">
    <property type="term" value="F:siderophore uptake transmembrane transporter activity"/>
    <property type="evidence" value="ECO:0007669"/>
    <property type="project" value="TreeGrafter"/>
</dbReference>
<evidence type="ECO:0000256" key="4">
    <source>
        <dbReference type="ARBA" id="ARBA00022729"/>
    </source>
</evidence>
<dbReference type="PANTHER" id="PTHR30069:SF29">
    <property type="entry name" value="HEMOGLOBIN AND HEMOGLOBIN-HAPTOGLOBIN-BINDING PROTEIN 1-RELATED"/>
    <property type="match status" value="1"/>
</dbReference>
<evidence type="ECO:0000256" key="1">
    <source>
        <dbReference type="ARBA" id="ARBA00004571"/>
    </source>
</evidence>
<dbReference type="Gene3D" id="2.60.40.1120">
    <property type="entry name" value="Carboxypeptidase-like, regulatory domain"/>
    <property type="match status" value="1"/>
</dbReference>
<feature type="domain" description="TonB-dependent receptor-like beta-barrel" evidence="9">
    <location>
        <begin position="232"/>
        <end position="689"/>
    </location>
</feature>
<dbReference type="SUPFAM" id="SSF56935">
    <property type="entry name" value="Porins"/>
    <property type="match status" value="1"/>
</dbReference>
<dbReference type="GO" id="GO:0009279">
    <property type="term" value="C:cell outer membrane"/>
    <property type="evidence" value="ECO:0007669"/>
    <property type="project" value="UniProtKB-SubCell"/>
</dbReference>
<feature type="domain" description="TonB-dependent receptor plug" evidence="10">
    <location>
        <begin position="125"/>
        <end position="219"/>
    </location>
</feature>
<keyword evidence="8" id="KW-0998">Cell outer membrane</keyword>
<dbReference type="InterPro" id="IPR039426">
    <property type="entry name" value="TonB-dep_rcpt-like"/>
</dbReference>
<dbReference type="Pfam" id="PF13715">
    <property type="entry name" value="CarbopepD_reg_2"/>
    <property type="match status" value="1"/>
</dbReference>
<keyword evidence="6" id="KW-0472">Membrane</keyword>
<dbReference type="InterPro" id="IPR008969">
    <property type="entry name" value="CarboxyPept-like_regulatory"/>
</dbReference>
<dbReference type="AlphaFoldDB" id="A0A3B0QSL1"/>
<dbReference type="Gene3D" id="2.170.130.10">
    <property type="entry name" value="TonB-dependent receptor, plug domain"/>
    <property type="match status" value="1"/>
</dbReference>
<evidence type="ECO:0000256" key="3">
    <source>
        <dbReference type="ARBA" id="ARBA00022692"/>
    </source>
</evidence>
<dbReference type="InterPro" id="IPR036942">
    <property type="entry name" value="Beta-barrel_TonB_sf"/>
</dbReference>
<dbReference type="PROSITE" id="PS52016">
    <property type="entry name" value="TONB_DEPENDENT_REC_3"/>
    <property type="match status" value="1"/>
</dbReference>
<comment type="subcellular location">
    <subcellularLocation>
        <location evidence="1">Cell outer membrane</location>
        <topology evidence="1">Multi-pass membrane protein</topology>
    </subcellularLocation>
</comment>
<evidence type="ECO:0000256" key="7">
    <source>
        <dbReference type="ARBA" id="ARBA00023170"/>
    </source>
</evidence>
<dbReference type="PANTHER" id="PTHR30069">
    <property type="entry name" value="TONB-DEPENDENT OUTER MEMBRANE RECEPTOR"/>
    <property type="match status" value="1"/>
</dbReference>
<dbReference type="GO" id="GO:0044718">
    <property type="term" value="P:siderophore transmembrane transport"/>
    <property type="evidence" value="ECO:0007669"/>
    <property type="project" value="TreeGrafter"/>
</dbReference>
<keyword evidence="7 11" id="KW-0675">Receptor</keyword>
<keyword evidence="4" id="KW-0732">Signal</keyword>
<keyword evidence="3" id="KW-0812">Transmembrane</keyword>
<dbReference type="Gene3D" id="2.40.170.20">
    <property type="entry name" value="TonB-dependent receptor, beta-barrel domain"/>
    <property type="match status" value="1"/>
</dbReference>
<evidence type="ECO:0000256" key="5">
    <source>
        <dbReference type="ARBA" id="ARBA00023077"/>
    </source>
</evidence>
<reference evidence="11" key="1">
    <citation type="submission" date="2018-06" db="EMBL/GenBank/DDBJ databases">
        <authorList>
            <person name="Zhirakovskaya E."/>
        </authorList>
    </citation>
    <scope>NUCLEOTIDE SEQUENCE</scope>
</reference>
<protein>
    <submittedName>
        <fullName evidence="11">TonB-dependent receptor</fullName>
    </submittedName>
</protein>
<dbReference type="InterPro" id="IPR000531">
    <property type="entry name" value="Beta-barrel_TonB"/>
</dbReference>
<sequence length="721" mass="79801">MKTILNGLLLLAITSIYSQNTIEGIVTESNSSTPITFANIYLPLLEKGAITDDDGKFIISNLPSGNYKIIVSIIGYETFSKTISIPLQQALNISLISSAIEMEEVIISTPFHKLQSENVMKVERKKVSDLKAKGAVTLSEGITNIAGVESVTTGVSIGKPVIRGLSSNRVLVYTQGVRLENQQFGSEHGLGVSDAGIESVEVIKGPASLLYGSDALGGVLYLNPEKFAAQNTSSGDVNFNYFSNTQGYSTNAGFKTSPNNFKLIFRGSLAEHSDYKTKDYRVTNTRFREQDFKAGIGYQNAAFKTEFRYNINNLKTGIPETIGVQSTNKSPLLPFQEVTNHVFSSKSTVFFDNSSINITAGYLYNDRKEFEEFTSPALRLKLKTFNYDVKYNTPQLGKFETIVGIQGMSQSNTNLGIEQLIPDAITNDFGILAVSHIHFKKADLQLGGRYDTRTINIKNGANKNYNSFNSAIGIKTNLLEKLTARLNLASGFRAPNLAELTSNGVHEGTNRFEIGNISLTEEQSFQTDLALEFKNKHLEVFANAFYNKVKDYIFLSPNGNIIEGNDVFVYLQDDAKLYGGEFGLHFHPHPLDWLHIESSFETVTGKQDNGDYLPLIPANSVSNIFRVEFNNTTIAKGYVFIKLKTVFNQNKISSFETKTSGYNLLSVGFGGKVKFLKHKLSISVSGSNLTNKRYINHLSRLKTDGIFNIGRNFNVNISYTL</sequence>
<dbReference type="Pfam" id="PF00593">
    <property type="entry name" value="TonB_dep_Rec_b-barrel"/>
    <property type="match status" value="1"/>
</dbReference>
<evidence type="ECO:0000256" key="2">
    <source>
        <dbReference type="ARBA" id="ARBA00022448"/>
    </source>
</evidence>
<dbReference type="EMBL" id="UOEB01000058">
    <property type="protein sequence ID" value="VAV83069.1"/>
    <property type="molecule type" value="Genomic_DNA"/>
</dbReference>
<evidence type="ECO:0000256" key="6">
    <source>
        <dbReference type="ARBA" id="ARBA00023136"/>
    </source>
</evidence>
<evidence type="ECO:0000256" key="8">
    <source>
        <dbReference type="ARBA" id="ARBA00023237"/>
    </source>
</evidence>
<accession>A0A3B0QSL1</accession>
<dbReference type="InterPro" id="IPR012910">
    <property type="entry name" value="Plug_dom"/>
</dbReference>
<gene>
    <name evidence="11" type="ORF">MNBD_BACTEROID02-690</name>
</gene>
<name>A0A3B0QSL1_9ZZZZ</name>
<evidence type="ECO:0000259" key="10">
    <source>
        <dbReference type="Pfam" id="PF07715"/>
    </source>
</evidence>
<proteinExistence type="predicted"/>
<keyword evidence="5" id="KW-0798">TonB box</keyword>
<organism evidence="11">
    <name type="scientific">hydrothermal vent metagenome</name>
    <dbReference type="NCBI Taxonomy" id="652676"/>
    <lineage>
        <taxon>unclassified sequences</taxon>
        <taxon>metagenomes</taxon>
        <taxon>ecological metagenomes</taxon>
    </lineage>
</organism>
<keyword evidence="2" id="KW-0813">Transport</keyword>
<dbReference type="Pfam" id="PF07715">
    <property type="entry name" value="Plug"/>
    <property type="match status" value="1"/>
</dbReference>
<dbReference type="SUPFAM" id="SSF49464">
    <property type="entry name" value="Carboxypeptidase regulatory domain-like"/>
    <property type="match status" value="1"/>
</dbReference>